<evidence type="ECO:0000313" key="4">
    <source>
        <dbReference type="Proteomes" id="UP000319980"/>
    </source>
</evidence>
<protein>
    <submittedName>
        <fullName evidence="3">Lysophospholipase</fullName>
    </submittedName>
</protein>
<dbReference type="Proteomes" id="UP000319980">
    <property type="component" value="Unassembled WGS sequence"/>
</dbReference>
<dbReference type="SUPFAM" id="SSF53474">
    <property type="entry name" value="alpha/beta-Hydrolases"/>
    <property type="match status" value="1"/>
</dbReference>
<gene>
    <name evidence="3" type="ORF">FQY83_03600</name>
</gene>
<dbReference type="InterPro" id="IPR013595">
    <property type="entry name" value="Pept_S33_TAP-like_C"/>
</dbReference>
<dbReference type="OrthoDB" id="9798884at2"/>
<dbReference type="EMBL" id="VOHK01000001">
    <property type="protein sequence ID" value="TWT23710.1"/>
    <property type="molecule type" value="Genomic_DNA"/>
</dbReference>
<keyword evidence="4" id="KW-1185">Reference proteome</keyword>
<comment type="caution">
    <text evidence="3">The sequence shown here is derived from an EMBL/GenBank/DDBJ whole genome shotgun (WGS) entry which is preliminary data.</text>
</comment>
<evidence type="ECO:0000313" key="3">
    <source>
        <dbReference type="EMBL" id="TWT23710.1"/>
    </source>
</evidence>
<feature type="domain" description="Peptidase S33 tripeptidyl aminopeptidase-like C-terminal" evidence="1">
    <location>
        <begin position="199"/>
        <end position="254"/>
    </location>
</feature>
<dbReference type="InterPro" id="IPR022742">
    <property type="entry name" value="Hydrolase_4"/>
</dbReference>
<proteinExistence type="predicted"/>
<evidence type="ECO:0000259" key="1">
    <source>
        <dbReference type="Pfam" id="PF08386"/>
    </source>
</evidence>
<dbReference type="RefSeq" id="WP_146385040.1">
    <property type="nucleotide sequence ID" value="NZ_VOHK01000001.1"/>
</dbReference>
<dbReference type="Pfam" id="PF08386">
    <property type="entry name" value="Abhydrolase_4"/>
    <property type="match status" value="1"/>
</dbReference>
<organism evidence="3 4">
    <name type="scientific">Luteimonas marina</name>
    <dbReference type="NCBI Taxonomy" id="488485"/>
    <lineage>
        <taxon>Bacteria</taxon>
        <taxon>Pseudomonadati</taxon>
        <taxon>Pseudomonadota</taxon>
        <taxon>Gammaproteobacteria</taxon>
        <taxon>Lysobacterales</taxon>
        <taxon>Lysobacteraceae</taxon>
        <taxon>Luteimonas</taxon>
    </lineage>
</organism>
<sequence length="255" mass="28261">MRRMLATLAIVLVLAYATLCALLFLAQRKMIYLPEYTRTARDGTDYALARDGIELRGWIVNPGQDSAIVYFGGNGESVQANRDDFARWFPRRTVYLLAYRGYGASDGAPSGDALLDDALAFFDDVQTRHPDRPVSAIGRSLGSGIASHVAAQRPVDRLALVTPFDSLANVAQSHYRWLPVRWLLRDRYPSVDFLRAYRGPVLMLRAGRDEVIPPANTDALERSLPRAHVVAIDEAGHNDIQAFPAYGEALAAFLQ</sequence>
<dbReference type="InterPro" id="IPR029058">
    <property type="entry name" value="AB_hydrolase_fold"/>
</dbReference>
<feature type="domain" description="Serine aminopeptidase S33" evidence="2">
    <location>
        <begin position="67"/>
        <end position="185"/>
    </location>
</feature>
<dbReference type="Gene3D" id="3.40.50.1820">
    <property type="entry name" value="alpha/beta hydrolase"/>
    <property type="match status" value="1"/>
</dbReference>
<dbReference type="PANTHER" id="PTHR12277">
    <property type="entry name" value="ALPHA/BETA HYDROLASE DOMAIN-CONTAINING PROTEIN"/>
    <property type="match status" value="1"/>
</dbReference>
<accession>A0A5C5UDX1</accession>
<evidence type="ECO:0000259" key="2">
    <source>
        <dbReference type="Pfam" id="PF12146"/>
    </source>
</evidence>
<dbReference type="AlphaFoldDB" id="A0A5C5UDX1"/>
<name>A0A5C5UDX1_9GAMM</name>
<reference evidence="3 4" key="1">
    <citation type="journal article" date="2008" name="Int. J. Syst. Evol. Microbiol.">
        <title>Luteimonas marina sp. nov., isolated from seawater.</title>
        <authorList>
            <person name="Baik K.S."/>
            <person name="Park S.C."/>
            <person name="Kim M.S."/>
            <person name="Kim E.M."/>
            <person name="Park C."/>
            <person name="Chun J."/>
            <person name="Seong C.N."/>
        </authorList>
    </citation>
    <scope>NUCLEOTIDE SEQUENCE [LARGE SCALE GENOMIC DNA]</scope>
    <source>
        <strain evidence="3 4">FR1330</strain>
    </source>
</reference>
<dbReference type="Pfam" id="PF12146">
    <property type="entry name" value="Hydrolase_4"/>
    <property type="match status" value="1"/>
</dbReference>